<reference evidence="9" key="1">
    <citation type="journal article" date="2014" name="Science">
        <title>Nonhuman genetics. Genomic basis for the convergent evolution of electric organs.</title>
        <authorList>
            <person name="Gallant J.R."/>
            <person name="Traeger L.L."/>
            <person name="Volkening J.D."/>
            <person name="Moffett H."/>
            <person name="Chen P.H."/>
            <person name="Novina C.D."/>
            <person name="Phillips G.N.Jr."/>
            <person name="Anand R."/>
            <person name="Wells G.B."/>
            <person name="Pinch M."/>
            <person name="Guth R."/>
            <person name="Unguez G.A."/>
            <person name="Albert J.S."/>
            <person name="Zakon H.H."/>
            <person name="Samanta M.P."/>
            <person name="Sussman M.R."/>
        </authorList>
    </citation>
    <scope>NUCLEOTIDE SEQUENCE [LARGE SCALE GENOMIC DNA]</scope>
</reference>
<evidence type="ECO:0000256" key="4">
    <source>
        <dbReference type="ARBA" id="ARBA00023136"/>
    </source>
</evidence>
<dbReference type="AlphaFoldDB" id="A0A4W4DTK3"/>
<dbReference type="SUPFAM" id="SSF81321">
    <property type="entry name" value="Family A G protein-coupled receptor-like"/>
    <property type="match status" value="1"/>
</dbReference>
<dbReference type="GO" id="GO:0007186">
    <property type="term" value="P:G protein-coupled receptor signaling pathway"/>
    <property type="evidence" value="ECO:0007669"/>
    <property type="project" value="InterPro"/>
</dbReference>
<keyword evidence="9" id="KW-1185">Reference proteome</keyword>
<comment type="subcellular location">
    <subcellularLocation>
        <location evidence="1">Membrane</location>
        <topology evidence="1">Multi-pass membrane protein</topology>
    </subcellularLocation>
</comment>
<dbReference type="GeneTree" id="ENSGT00940000165062"/>
<dbReference type="Proteomes" id="UP000314983">
    <property type="component" value="Chromosome 15"/>
</dbReference>
<feature type="transmembrane region" description="Helical" evidence="6">
    <location>
        <begin position="98"/>
        <end position="125"/>
    </location>
</feature>
<feature type="transmembrane region" description="Helical" evidence="6">
    <location>
        <begin position="193"/>
        <end position="210"/>
    </location>
</feature>
<keyword evidence="3 6" id="KW-1133">Transmembrane helix</keyword>
<dbReference type="PANTHER" id="PTHR26451">
    <property type="entry name" value="G_PROTEIN_RECEP_F1_2 DOMAIN-CONTAINING PROTEIN"/>
    <property type="match status" value="1"/>
</dbReference>
<dbReference type="GO" id="GO:0004984">
    <property type="term" value="F:olfactory receptor activity"/>
    <property type="evidence" value="ECO:0007669"/>
    <property type="project" value="InterPro"/>
</dbReference>
<dbReference type="GO" id="GO:0016020">
    <property type="term" value="C:membrane"/>
    <property type="evidence" value="ECO:0007669"/>
    <property type="project" value="UniProtKB-SubCell"/>
</dbReference>
<evidence type="ECO:0000256" key="1">
    <source>
        <dbReference type="ARBA" id="ARBA00004141"/>
    </source>
</evidence>
<evidence type="ECO:0000313" key="8">
    <source>
        <dbReference type="Ensembl" id="ENSEEEP00000002625.2"/>
    </source>
</evidence>
<dbReference type="Gene3D" id="1.20.1070.10">
    <property type="entry name" value="Rhodopsin 7-helix transmembrane proteins"/>
    <property type="match status" value="2"/>
</dbReference>
<protein>
    <recommendedName>
        <fullName evidence="7">G-protein coupled receptors family 1 profile domain-containing protein</fullName>
    </recommendedName>
</protein>
<keyword evidence="4 6" id="KW-0472">Membrane</keyword>
<evidence type="ECO:0000256" key="3">
    <source>
        <dbReference type="ARBA" id="ARBA00022989"/>
    </source>
</evidence>
<feature type="transmembrane region" description="Helical" evidence="6">
    <location>
        <begin position="146"/>
        <end position="173"/>
    </location>
</feature>
<dbReference type="PANTHER" id="PTHR26451:SF860">
    <property type="entry name" value="ODORANT RECEPTOR-RELATED"/>
    <property type="match status" value="1"/>
</dbReference>
<feature type="domain" description="G-protein coupled receptors family 1 profile" evidence="7">
    <location>
        <begin position="41"/>
        <end position="260"/>
    </location>
</feature>
<name>A0A4W4DTK3_ELEEL</name>
<feature type="transmembrane region" description="Helical" evidence="6">
    <location>
        <begin position="59"/>
        <end position="78"/>
    </location>
</feature>
<dbReference type="InterPro" id="IPR000725">
    <property type="entry name" value="Olfact_rcpt"/>
</dbReference>
<dbReference type="GO" id="GO:0005549">
    <property type="term" value="F:odorant binding"/>
    <property type="evidence" value="ECO:0007669"/>
    <property type="project" value="TreeGrafter"/>
</dbReference>
<dbReference type="Pfam" id="PF13853">
    <property type="entry name" value="7tm_4"/>
    <property type="match status" value="2"/>
</dbReference>
<reference evidence="8" key="5">
    <citation type="submission" date="2025-09" db="UniProtKB">
        <authorList>
            <consortium name="Ensembl"/>
        </authorList>
    </citation>
    <scope>IDENTIFICATION</scope>
</reference>
<accession>A0A4W4DTK3</accession>
<dbReference type="InterPro" id="IPR052921">
    <property type="entry name" value="GPCR1_Superfamily_Member"/>
</dbReference>
<proteinExistence type="predicted"/>
<reference evidence="9" key="2">
    <citation type="journal article" date="2017" name="Sci. Adv.">
        <title>A tail of two voltages: Proteomic comparison of the three electric organs of the electric eel.</title>
        <authorList>
            <person name="Traeger L.L."/>
            <person name="Sabat G."/>
            <person name="Barrett-Wilt G.A."/>
            <person name="Wells G.B."/>
            <person name="Sussman M.R."/>
        </authorList>
    </citation>
    <scope>NUCLEOTIDE SEQUENCE [LARGE SCALE GENOMIC DNA]</scope>
</reference>
<evidence type="ECO:0000313" key="9">
    <source>
        <dbReference type="Proteomes" id="UP000314983"/>
    </source>
</evidence>
<evidence type="ECO:0000259" key="7">
    <source>
        <dbReference type="PROSITE" id="PS50262"/>
    </source>
</evidence>
<dbReference type="InterPro" id="IPR017452">
    <property type="entry name" value="GPCR_Rhodpsn_7TM"/>
</dbReference>
<reference evidence="8" key="3">
    <citation type="submission" date="2020-05" db="EMBL/GenBank/DDBJ databases">
        <title>Electrophorus electricus (electric eel) genome, fEleEle1, primary haplotype.</title>
        <authorList>
            <person name="Myers G."/>
            <person name="Meyer A."/>
            <person name="Fedrigo O."/>
            <person name="Formenti G."/>
            <person name="Rhie A."/>
            <person name="Tracey A."/>
            <person name="Sims Y."/>
            <person name="Jarvis E.D."/>
        </authorList>
    </citation>
    <scope>NUCLEOTIDE SEQUENCE [LARGE SCALE GENOMIC DNA]</scope>
</reference>
<dbReference type="Ensembl" id="ENSEEET00000002667.2">
    <property type="protein sequence ID" value="ENSEEEP00000002625.2"/>
    <property type="gene ID" value="ENSEEEG00000001515.2"/>
</dbReference>
<sequence>MDYNFSIYATSLTLESLDLLPCYVLPAFIFGILTYGVILLFNFIILLTIALNRKLHKPMYILLFNLPVNDLIGATAFFPQLVSSILLQTRTITYSACFIQALLVHLYGVGSLVILSAMICSTKIVDIFCNNPSLMKLVCGDINSNNYFGLFVMVFSQGLSLMIVLFTYIQILFTCISRRQSDAKRKAIQTCGTHLIVFLLCTTVILSYRLQNVSPNAQKLCGIMTFTVPPVVNPIIYGMHTKDIRIAFLMVLKKIKVTFR</sequence>
<evidence type="ECO:0000256" key="5">
    <source>
        <dbReference type="ARBA" id="ARBA00023224"/>
    </source>
</evidence>
<dbReference type="PROSITE" id="PS50262">
    <property type="entry name" value="G_PROTEIN_RECEP_F1_2"/>
    <property type="match status" value="1"/>
</dbReference>
<evidence type="ECO:0000256" key="6">
    <source>
        <dbReference type="SAM" id="Phobius"/>
    </source>
</evidence>
<feature type="transmembrane region" description="Helical" evidence="6">
    <location>
        <begin position="23"/>
        <end position="47"/>
    </location>
</feature>
<reference evidence="8" key="4">
    <citation type="submission" date="2025-08" db="UniProtKB">
        <authorList>
            <consortium name="Ensembl"/>
        </authorList>
    </citation>
    <scope>IDENTIFICATION</scope>
</reference>
<keyword evidence="5" id="KW-0807">Transducer</keyword>
<dbReference type="OMA" id="RYITICC"/>
<keyword evidence="2 6" id="KW-0812">Transmembrane</keyword>
<organism evidence="8 9">
    <name type="scientific">Electrophorus electricus</name>
    <name type="common">Electric eel</name>
    <name type="synonym">Gymnotus electricus</name>
    <dbReference type="NCBI Taxonomy" id="8005"/>
    <lineage>
        <taxon>Eukaryota</taxon>
        <taxon>Metazoa</taxon>
        <taxon>Chordata</taxon>
        <taxon>Craniata</taxon>
        <taxon>Vertebrata</taxon>
        <taxon>Euteleostomi</taxon>
        <taxon>Actinopterygii</taxon>
        <taxon>Neopterygii</taxon>
        <taxon>Teleostei</taxon>
        <taxon>Ostariophysi</taxon>
        <taxon>Gymnotiformes</taxon>
        <taxon>Gymnotoidei</taxon>
        <taxon>Gymnotidae</taxon>
        <taxon>Electrophorus</taxon>
    </lineage>
</organism>
<evidence type="ECO:0000256" key="2">
    <source>
        <dbReference type="ARBA" id="ARBA00022692"/>
    </source>
</evidence>